<comment type="caution">
    <text evidence="2">The sequence shown here is derived from an EMBL/GenBank/DDBJ whole genome shotgun (WGS) entry which is preliminary data.</text>
</comment>
<feature type="region of interest" description="Disordered" evidence="1">
    <location>
        <begin position="1"/>
        <end position="56"/>
    </location>
</feature>
<keyword evidence="3" id="KW-1185">Reference proteome</keyword>
<reference evidence="2 3" key="1">
    <citation type="submission" date="2023-03" db="EMBL/GenBank/DDBJ databases">
        <title>WGS of Methanotrichaceae archaeon Mx.</title>
        <authorList>
            <person name="Sorokin D.Y."/>
            <person name="Merkel A.Y."/>
        </authorList>
    </citation>
    <scope>NUCLEOTIDE SEQUENCE [LARGE SCALE GENOMIC DNA]</scope>
    <source>
        <strain evidence="2 3">Mx</strain>
    </source>
</reference>
<protein>
    <submittedName>
        <fullName evidence="2">Uncharacterized protein</fullName>
    </submittedName>
</protein>
<name>A0ABT5X8B9_9EURY</name>
<evidence type="ECO:0000313" key="3">
    <source>
        <dbReference type="Proteomes" id="UP001220010"/>
    </source>
</evidence>
<sequence length="146" mass="15640">MKINGSAASAPRAARKEGWSHASPKKGIMRGRATPEAAVRGDRAPGGGGGNRRTIAEREILDGEMDPTDVVEGVVSVEYDGPVGEVVPSLKEPKEQADEEGCKNAQRLVIPSPIHIPRLKPLQRDEAGPLKKYIGIDAVTRKVRSE</sequence>
<evidence type="ECO:0000256" key="1">
    <source>
        <dbReference type="SAM" id="MobiDB-lite"/>
    </source>
</evidence>
<organism evidence="2 3">
    <name type="scientific">Candidatus Methanocrinis natronophilus</name>
    <dbReference type="NCBI Taxonomy" id="3033396"/>
    <lineage>
        <taxon>Archaea</taxon>
        <taxon>Methanobacteriati</taxon>
        <taxon>Methanobacteriota</taxon>
        <taxon>Stenosarchaea group</taxon>
        <taxon>Methanomicrobia</taxon>
        <taxon>Methanotrichales</taxon>
        <taxon>Methanotrichaceae</taxon>
        <taxon>Methanocrinis</taxon>
    </lineage>
</organism>
<dbReference type="Proteomes" id="UP001220010">
    <property type="component" value="Unassembled WGS sequence"/>
</dbReference>
<evidence type="ECO:0000313" key="2">
    <source>
        <dbReference type="EMBL" id="MDF0590928.1"/>
    </source>
</evidence>
<gene>
    <name evidence="2" type="ORF">P0O15_07080</name>
</gene>
<dbReference type="EMBL" id="JARFPK010000022">
    <property type="protein sequence ID" value="MDF0590928.1"/>
    <property type="molecule type" value="Genomic_DNA"/>
</dbReference>
<accession>A0ABT5X8B9</accession>
<dbReference type="RefSeq" id="WP_316966673.1">
    <property type="nucleotide sequence ID" value="NZ_JARFPK010000022.1"/>
</dbReference>
<proteinExistence type="predicted"/>